<dbReference type="AlphaFoldDB" id="A0A6J7GHN8"/>
<gene>
    <name evidence="4" type="ORF">UFOPK3516_01306</name>
</gene>
<feature type="domain" description="Glycosyltransferase subfamily 4-like N-terminal" evidence="3">
    <location>
        <begin position="69"/>
        <end position="177"/>
    </location>
</feature>
<feature type="domain" description="Glycosyl transferase family 1" evidence="2">
    <location>
        <begin position="182"/>
        <end position="321"/>
    </location>
</feature>
<evidence type="ECO:0000259" key="3">
    <source>
        <dbReference type="Pfam" id="PF13439"/>
    </source>
</evidence>
<dbReference type="PANTHER" id="PTHR46401">
    <property type="entry name" value="GLYCOSYLTRANSFERASE WBBK-RELATED"/>
    <property type="match status" value="1"/>
</dbReference>
<evidence type="ECO:0000256" key="1">
    <source>
        <dbReference type="ARBA" id="ARBA00022679"/>
    </source>
</evidence>
<organism evidence="4">
    <name type="scientific">freshwater metagenome</name>
    <dbReference type="NCBI Taxonomy" id="449393"/>
    <lineage>
        <taxon>unclassified sequences</taxon>
        <taxon>metagenomes</taxon>
        <taxon>ecological metagenomes</taxon>
    </lineage>
</organism>
<evidence type="ECO:0000259" key="2">
    <source>
        <dbReference type="Pfam" id="PF00534"/>
    </source>
</evidence>
<accession>A0A6J7GHN8</accession>
<keyword evidence="1" id="KW-0808">Transferase</keyword>
<sequence length="365" mass="41269">MRIGFDARYIRWDEHDGISRFSVGLVSELANLVSNEGGDELVIFVSDERQLALLPAVPHFMVSAPTSAREPWVAKQINRAECDIVFSPMQTMGSRGRTYKLILTVHDLIYYRHRTPPRQFSLPVRLLWRLYHLSWWPQRYLLNRADAVVTVSEVTARLIQKRRLTRHPVFVVPNAADAPSDSRPQPWRSRGKRALYMGSFMPYKNVDTLARAAAVKTDWEFHLLSKCDSHTQDRLRLLAGGGHLIFHDGTPEKQYRDLLSTSLALITASRDEGFGIPLIEAMSQGTPLVVSDIDIFHEVAGEAAVFVSPDDPQGFAQALGELAGESYWSRASSAGLERSRAYSWEQSARLLFDVLKQTVHARSVR</sequence>
<reference evidence="4" key="1">
    <citation type="submission" date="2020-05" db="EMBL/GenBank/DDBJ databases">
        <authorList>
            <person name="Chiriac C."/>
            <person name="Salcher M."/>
            <person name="Ghai R."/>
            <person name="Kavagutti S V."/>
        </authorList>
    </citation>
    <scope>NUCLEOTIDE SEQUENCE</scope>
</reference>
<evidence type="ECO:0000313" key="4">
    <source>
        <dbReference type="EMBL" id="CAB4907877.1"/>
    </source>
</evidence>
<dbReference type="Gene3D" id="3.40.50.2000">
    <property type="entry name" value="Glycogen Phosphorylase B"/>
    <property type="match status" value="2"/>
</dbReference>
<dbReference type="Pfam" id="PF13439">
    <property type="entry name" value="Glyco_transf_4"/>
    <property type="match status" value="1"/>
</dbReference>
<dbReference type="Pfam" id="PF00534">
    <property type="entry name" value="Glycos_transf_1"/>
    <property type="match status" value="1"/>
</dbReference>
<dbReference type="SUPFAM" id="SSF53756">
    <property type="entry name" value="UDP-Glycosyltransferase/glycogen phosphorylase"/>
    <property type="match status" value="1"/>
</dbReference>
<dbReference type="GO" id="GO:0009103">
    <property type="term" value="P:lipopolysaccharide biosynthetic process"/>
    <property type="evidence" value="ECO:0007669"/>
    <property type="project" value="TreeGrafter"/>
</dbReference>
<proteinExistence type="predicted"/>
<dbReference type="InterPro" id="IPR028098">
    <property type="entry name" value="Glyco_trans_4-like_N"/>
</dbReference>
<dbReference type="InterPro" id="IPR001296">
    <property type="entry name" value="Glyco_trans_1"/>
</dbReference>
<dbReference type="GO" id="GO:0016757">
    <property type="term" value="F:glycosyltransferase activity"/>
    <property type="evidence" value="ECO:0007669"/>
    <property type="project" value="InterPro"/>
</dbReference>
<protein>
    <submittedName>
        <fullName evidence="4">Unannotated protein</fullName>
    </submittedName>
</protein>
<dbReference type="PANTHER" id="PTHR46401:SF2">
    <property type="entry name" value="GLYCOSYLTRANSFERASE WBBK-RELATED"/>
    <property type="match status" value="1"/>
</dbReference>
<dbReference type="EMBL" id="CAFBMB010000130">
    <property type="protein sequence ID" value="CAB4907877.1"/>
    <property type="molecule type" value="Genomic_DNA"/>
</dbReference>
<dbReference type="CDD" id="cd03809">
    <property type="entry name" value="GT4_MtfB-like"/>
    <property type="match status" value="1"/>
</dbReference>
<name>A0A6J7GHN8_9ZZZZ</name>